<feature type="domain" description="DNA-directed DNA polymerase family A palm" evidence="2">
    <location>
        <begin position="1"/>
        <end position="108"/>
    </location>
</feature>
<sequence length="109" mass="12005">GCVETLFGRRRWFSFQSASLRALAGRDPHDQGTAADLIKRAMVAVAAQLQRNKHQSRILLTVHDELVVEVAPGEEDDVKEVVVQEMTRAHGGLMEVPLNVDVACGPTWT</sequence>
<reference evidence="3 4" key="1">
    <citation type="submission" date="2020-02" db="EMBL/GenBank/DDBJ databases">
        <title>Draft genome sequence of Haematococcus lacustris strain NIES-144.</title>
        <authorList>
            <person name="Morimoto D."/>
            <person name="Nakagawa S."/>
            <person name="Yoshida T."/>
            <person name="Sawayama S."/>
        </authorList>
    </citation>
    <scope>NUCLEOTIDE SEQUENCE [LARGE SCALE GENOMIC DNA]</scope>
    <source>
        <strain evidence="3 4">NIES-144</strain>
    </source>
</reference>
<dbReference type="EMBL" id="BLLF01003131">
    <property type="protein sequence ID" value="GFH26447.1"/>
    <property type="molecule type" value="Genomic_DNA"/>
</dbReference>
<proteinExistence type="predicted"/>
<gene>
    <name evidence="3" type="ORF">HaLaN_24597</name>
</gene>
<dbReference type="PRINTS" id="PR00868">
    <property type="entry name" value="DNAPOLI"/>
</dbReference>
<evidence type="ECO:0000259" key="2">
    <source>
        <dbReference type="Pfam" id="PF00476"/>
    </source>
</evidence>
<keyword evidence="4" id="KW-1185">Reference proteome</keyword>
<organism evidence="3 4">
    <name type="scientific">Haematococcus lacustris</name>
    <name type="common">Green alga</name>
    <name type="synonym">Haematococcus pluvialis</name>
    <dbReference type="NCBI Taxonomy" id="44745"/>
    <lineage>
        <taxon>Eukaryota</taxon>
        <taxon>Viridiplantae</taxon>
        <taxon>Chlorophyta</taxon>
        <taxon>core chlorophytes</taxon>
        <taxon>Chlorophyceae</taxon>
        <taxon>CS clade</taxon>
        <taxon>Chlamydomonadales</taxon>
        <taxon>Haematococcaceae</taxon>
        <taxon>Haematococcus</taxon>
    </lineage>
</organism>
<dbReference type="PANTHER" id="PTHR10133">
    <property type="entry name" value="DNA POLYMERASE I"/>
    <property type="match status" value="1"/>
</dbReference>
<dbReference type="GO" id="GO:0003677">
    <property type="term" value="F:DNA binding"/>
    <property type="evidence" value="ECO:0007669"/>
    <property type="project" value="InterPro"/>
</dbReference>
<keyword evidence="1" id="KW-0235">DNA replication</keyword>
<dbReference type="GO" id="GO:0006261">
    <property type="term" value="P:DNA-templated DNA replication"/>
    <property type="evidence" value="ECO:0007669"/>
    <property type="project" value="InterPro"/>
</dbReference>
<comment type="caution">
    <text evidence="3">The sequence shown here is derived from an EMBL/GenBank/DDBJ whole genome shotgun (WGS) entry which is preliminary data.</text>
</comment>
<dbReference type="AlphaFoldDB" id="A0A699ZU85"/>
<dbReference type="InterPro" id="IPR002298">
    <property type="entry name" value="DNA_polymerase_A"/>
</dbReference>
<feature type="non-terminal residue" evidence="3">
    <location>
        <position position="1"/>
    </location>
</feature>
<dbReference type="Proteomes" id="UP000485058">
    <property type="component" value="Unassembled WGS sequence"/>
</dbReference>
<dbReference type="GO" id="GO:0006302">
    <property type="term" value="P:double-strand break repair"/>
    <property type="evidence" value="ECO:0007669"/>
    <property type="project" value="TreeGrafter"/>
</dbReference>
<dbReference type="PANTHER" id="PTHR10133:SF27">
    <property type="entry name" value="DNA POLYMERASE NU"/>
    <property type="match status" value="1"/>
</dbReference>
<dbReference type="InterPro" id="IPR001098">
    <property type="entry name" value="DNA-dir_DNA_pol_A_palm_dom"/>
</dbReference>
<accession>A0A699ZU85</accession>
<dbReference type="Gene3D" id="3.30.70.370">
    <property type="match status" value="1"/>
</dbReference>
<protein>
    <submittedName>
        <fullName evidence="3">DNA polymerase I</fullName>
    </submittedName>
</protein>
<evidence type="ECO:0000313" key="3">
    <source>
        <dbReference type="EMBL" id="GFH26447.1"/>
    </source>
</evidence>
<dbReference type="SUPFAM" id="SSF56672">
    <property type="entry name" value="DNA/RNA polymerases"/>
    <property type="match status" value="1"/>
</dbReference>
<dbReference type="InterPro" id="IPR043502">
    <property type="entry name" value="DNA/RNA_pol_sf"/>
</dbReference>
<dbReference type="Pfam" id="PF00476">
    <property type="entry name" value="DNA_pol_A"/>
    <property type="match status" value="1"/>
</dbReference>
<evidence type="ECO:0000313" key="4">
    <source>
        <dbReference type="Proteomes" id="UP000485058"/>
    </source>
</evidence>
<dbReference type="GO" id="GO:0003887">
    <property type="term" value="F:DNA-directed DNA polymerase activity"/>
    <property type="evidence" value="ECO:0007669"/>
    <property type="project" value="InterPro"/>
</dbReference>
<name>A0A699ZU85_HAELA</name>
<evidence type="ECO:0000256" key="1">
    <source>
        <dbReference type="ARBA" id="ARBA00022705"/>
    </source>
</evidence>